<dbReference type="Pfam" id="PF14047">
    <property type="entry name" value="DCR"/>
    <property type="match status" value="1"/>
</dbReference>
<dbReference type="OrthoDB" id="5964929at2759"/>
<dbReference type="GO" id="GO:0003682">
    <property type="term" value="F:chromatin binding"/>
    <property type="evidence" value="ECO:0007669"/>
    <property type="project" value="InterPro"/>
</dbReference>
<evidence type="ECO:0000256" key="5">
    <source>
        <dbReference type="SAM" id="MobiDB-lite"/>
    </source>
</evidence>
<evidence type="ECO:0000256" key="3">
    <source>
        <dbReference type="ARBA" id="ARBA00023163"/>
    </source>
</evidence>
<dbReference type="GO" id="GO:0048731">
    <property type="term" value="P:system development"/>
    <property type="evidence" value="ECO:0007669"/>
    <property type="project" value="TreeGrafter"/>
</dbReference>
<dbReference type="PANTHER" id="PTHR16073">
    <property type="entry name" value="DCR DOMAIN-CONTAINING PROTEIN"/>
    <property type="match status" value="1"/>
</dbReference>
<evidence type="ECO:0000256" key="4">
    <source>
        <dbReference type="ARBA" id="ARBA00023242"/>
    </source>
</evidence>
<feature type="compositionally biased region" description="Low complexity" evidence="5">
    <location>
        <begin position="145"/>
        <end position="161"/>
    </location>
</feature>
<feature type="compositionally biased region" description="Polar residues" evidence="5">
    <location>
        <begin position="85"/>
        <end position="95"/>
    </location>
</feature>
<evidence type="ECO:0000259" key="6">
    <source>
        <dbReference type="Pfam" id="PF14047"/>
    </source>
</evidence>
<feature type="region of interest" description="Disordered" evidence="5">
    <location>
        <begin position="136"/>
        <end position="218"/>
    </location>
</feature>
<feature type="compositionally biased region" description="Basic and acidic residues" evidence="5">
    <location>
        <begin position="363"/>
        <end position="373"/>
    </location>
</feature>
<evidence type="ECO:0000313" key="8">
    <source>
        <dbReference type="Proteomes" id="UP000275408"/>
    </source>
</evidence>
<dbReference type="EMBL" id="RCHS01001791">
    <property type="protein sequence ID" value="RMX51423.1"/>
    <property type="molecule type" value="Genomic_DNA"/>
</dbReference>
<proteinExistence type="predicted"/>
<keyword evidence="2" id="KW-0805">Transcription regulation</keyword>
<feature type="compositionally biased region" description="Basic residues" evidence="5">
    <location>
        <begin position="1"/>
        <end position="17"/>
    </location>
</feature>
<comment type="subcellular location">
    <subcellularLocation>
        <location evidence="1">Nucleus</location>
    </subcellularLocation>
</comment>
<protein>
    <recommendedName>
        <fullName evidence="6">Developmental pluripotency-associated protein 2/4 C-terminal domain-containing protein</fullName>
    </recommendedName>
</protein>
<keyword evidence="3" id="KW-0804">Transcription</keyword>
<reference evidence="7 8" key="1">
    <citation type="journal article" date="2018" name="Sci. Rep.">
        <title>Comparative analysis of the Pocillopora damicornis genome highlights role of immune system in coral evolution.</title>
        <authorList>
            <person name="Cunning R."/>
            <person name="Bay R.A."/>
            <person name="Gillette P."/>
            <person name="Baker A.C."/>
            <person name="Traylor-Knowles N."/>
        </authorList>
    </citation>
    <scope>NUCLEOTIDE SEQUENCE [LARGE SCALE GENOMIC DNA]</scope>
    <source>
        <strain evidence="7">RSMAS</strain>
        <tissue evidence="7">Whole animal</tissue>
    </source>
</reference>
<feature type="region of interest" description="Disordered" evidence="5">
    <location>
        <begin position="307"/>
        <end position="393"/>
    </location>
</feature>
<keyword evidence="8" id="KW-1185">Reference proteome</keyword>
<evidence type="ECO:0000256" key="1">
    <source>
        <dbReference type="ARBA" id="ARBA00004123"/>
    </source>
</evidence>
<dbReference type="AlphaFoldDB" id="A0A3M6UCK1"/>
<keyword evidence="4" id="KW-0539">Nucleus</keyword>
<evidence type="ECO:0000256" key="2">
    <source>
        <dbReference type="ARBA" id="ARBA00023015"/>
    </source>
</evidence>
<gene>
    <name evidence="7" type="ORF">pdam_00012615</name>
</gene>
<dbReference type="Proteomes" id="UP000275408">
    <property type="component" value="Unassembled WGS sequence"/>
</dbReference>
<feature type="compositionally biased region" description="Low complexity" evidence="5">
    <location>
        <begin position="323"/>
        <end position="340"/>
    </location>
</feature>
<comment type="caution">
    <text evidence="7">The sequence shown here is derived from an EMBL/GenBank/DDBJ whole genome shotgun (WGS) entry which is preliminary data.</text>
</comment>
<feature type="compositionally biased region" description="Low complexity" evidence="5">
    <location>
        <begin position="350"/>
        <end position="362"/>
    </location>
</feature>
<feature type="domain" description="Developmental pluripotency-associated protein 2/4 C-terminal" evidence="6">
    <location>
        <begin position="227"/>
        <end position="291"/>
    </location>
</feature>
<feature type="region of interest" description="Disordered" evidence="5">
    <location>
        <begin position="75"/>
        <end position="107"/>
    </location>
</feature>
<feature type="compositionally biased region" description="Polar residues" evidence="5">
    <location>
        <begin position="173"/>
        <end position="198"/>
    </location>
</feature>
<dbReference type="InterPro" id="IPR025891">
    <property type="entry name" value="Dppa2/4_C_dom"/>
</dbReference>
<feature type="region of interest" description="Disordered" evidence="5">
    <location>
        <begin position="1"/>
        <end position="31"/>
    </location>
</feature>
<accession>A0A3M6UCK1</accession>
<evidence type="ECO:0000313" key="7">
    <source>
        <dbReference type="EMBL" id="RMX51423.1"/>
    </source>
</evidence>
<dbReference type="InterPro" id="IPR039590">
    <property type="entry name" value="Dppa2/4"/>
</dbReference>
<dbReference type="PANTHER" id="PTHR16073:SF9">
    <property type="entry name" value="DEVELOPMENTAL PLURIPOTENCY-ASSOCIATED PROTEIN 2_4 C-TERMINAL DOMAIN-CONTAINING PROTEIN"/>
    <property type="match status" value="1"/>
</dbReference>
<organism evidence="7 8">
    <name type="scientific">Pocillopora damicornis</name>
    <name type="common">Cauliflower coral</name>
    <name type="synonym">Millepora damicornis</name>
    <dbReference type="NCBI Taxonomy" id="46731"/>
    <lineage>
        <taxon>Eukaryota</taxon>
        <taxon>Metazoa</taxon>
        <taxon>Cnidaria</taxon>
        <taxon>Anthozoa</taxon>
        <taxon>Hexacorallia</taxon>
        <taxon>Scleractinia</taxon>
        <taxon>Astrocoeniina</taxon>
        <taxon>Pocilloporidae</taxon>
        <taxon>Pocillopora</taxon>
    </lineage>
</organism>
<name>A0A3M6UCK1_POCDA</name>
<sequence>MGCRMSKRTGRRRNNAKHKNEESATALNESEHILDLGKFEEMKRPQLQTLCKRFGLKASGKARNYPYESFPLLKEHVNNNNNNNTEEQPLSSSSHQETEEPEKPGNVTFEKADSHVQEVNEPKKLSNITFEIADSQIPTDEHVHVSSNDSSSCDSPSSHVDLQAGDMNGCVNPDSTVEANDQANAEQAKSKPDLSSSRILKDLNCTDPPSTGQNSDTKKAKLDTCTKWCVVEGLFKQENKAMWKKICLSGGKAMISNSFGKRVPFVLEPCGLMTPKDCDDNYICGSCVRDNEVALRCKGSSRVVHSSAVSQEPDDAEPTAVCSTPLSSSHSLLTSFSRSGSVKRKRSEDANSSVVNSSTDSTQMEKKPRKDTIVRSGSSTPASPQVRRARGEQLVLPRNLTRPWQPKKTTKTSQSVVREDTEFAKRVEEIIKKTQPGSEEEMFMIMFSKSSRIQRSPTKTTE</sequence>
<dbReference type="GO" id="GO:0005634">
    <property type="term" value="C:nucleus"/>
    <property type="evidence" value="ECO:0007669"/>
    <property type="project" value="UniProtKB-SubCell"/>
</dbReference>